<dbReference type="Gene3D" id="3.40.50.2300">
    <property type="match status" value="1"/>
</dbReference>
<dbReference type="PANTHER" id="PTHR48111">
    <property type="entry name" value="REGULATOR OF RPOS"/>
    <property type="match status" value="1"/>
</dbReference>
<feature type="domain" description="OmpR/PhoB-type" evidence="5">
    <location>
        <begin position="126"/>
        <end position="222"/>
    </location>
</feature>
<evidence type="ECO:0000313" key="7">
    <source>
        <dbReference type="Proteomes" id="UP001368500"/>
    </source>
</evidence>
<dbReference type="Pfam" id="PF00486">
    <property type="entry name" value="Trans_reg_C"/>
    <property type="match status" value="1"/>
</dbReference>
<dbReference type="InterPro" id="IPR001789">
    <property type="entry name" value="Sig_transdc_resp-reg_receiver"/>
</dbReference>
<feature type="modified residue" description="4-aspartylphosphate" evidence="2">
    <location>
        <position position="51"/>
    </location>
</feature>
<keyword evidence="1 3" id="KW-0238">DNA-binding</keyword>
<dbReference type="CDD" id="cd00383">
    <property type="entry name" value="trans_reg_C"/>
    <property type="match status" value="1"/>
</dbReference>
<evidence type="ECO:0000256" key="1">
    <source>
        <dbReference type="ARBA" id="ARBA00023125"/>
    </source>
</evidence>
<keyword evidence="7" id="KW-1185">Reference proteome</keyword>
<dbReference type="SMART" id="SM00448">
    <property type="entry name" value="REC"/>
    <property type="match status" value="1"/>
</dbReference>
<dbReference type="Pfam" id="PF00072">
    <property type="entry name" value="Response_reg"/>
    <property type="match status" value="1"/>
</dbReference>
<feature type="domain" description="Response regulatory" evidence="4">
    <location>
        <begin position="2"/>
        <end position="118"/>
    </location>
</feature>
<dbReference type="PROSITE" id="PS51755">
    <property type="entry name" value="OMPR_PHOB"/>
    <property type="match status" value="1"/>
</dbReference>
<evidence type="ECO:0000259" key="5">
    <source>
        <dbReference type="PROSITE" id="PS51755"/>
    </source>
</evidence>
<dbReference type="SUPFAM" id="SSF46894">
    <property type="entry name" value="C-terminal effector domain of the bipartite response regulators"/>
    <property type="match status" value="1"/>
</dbReference>
<dbReference type="Proteomes" id="UP001368500">
    <property type="component" value="Unassembled WGS sequence"/>
</dbReference>
<dbReference type="SMART" id="SM00862">
    <property type="entry name" value="Trans_reg_C"/>
    <property type="match status" value="1"/>
</dbReference>
<organism evidence="6 7">
    <name type="scientific">Pseudaquabacterium rugosum</name>
    <dbReference type="NCBI Taxonomy" id="2984194"/>
    <lineage>
        <taxon>Bacteria</taxon>
        <taxon>Pseudomonadati</taxon>
        <taxon>Pseudomonadota</taxon>
        <taxon>Betaproteobacteria</taxon>
        <taxon>Burkholderiales</taxon>
        <taxon>Sphaerotilaceae</taxon>
        <taxon>Pseudaquabacterium</taxon>
    </lineage>
</organism>
<feature type="DNA-binding region" description="OmpR/PhoB-type" evidence="3">
    <location>
        <begin position="126"/>
        <end position="222"/>
    </location>
</feature>
<dbReference type="InterPro" id="IPR016032">
    <property type="entry name" value="Sig_transdc_resp-reg_C-effctor"/>
</dbReference>
<evidence type="ECO:0000256" key="3">
    <source>
        <dbReference type="PROSITE-ProRule" id="PRU01091"/>
    </source>
</evidence>
<dbReference type="InterPro" id="IPR036388">
    <property type="entry name" value="WH-like_DNA-bd_sf"/>
</dbReference>
<gene>
    <name evidence="6" type="ORF">AACH11_04220</name>
</gene>
<protein>
    <submittedName>
        <fullName evidence="6">Response regulator transcription factor</fullName>
    </submittedName>
</protein>
<dbReference type="RefSeq" id="WP_341372943.1">
    <property type="nucleotide sequence ID" value="NZ_JBBUTF010000003.1"/>
</dbReference>
<proteinExistence type="predicted"/>
<dbReference type="SUPFAM" id="SSF52172">
    <property type="entry name" value="CheY-like"/>
    <property type="match status" value="1"/>
</dbReference>
<accession>A0ABU9B5M1</accession>
<comment type="caution">
    <text evidence="6">The sequence shown here is derived from an EMBL/GenBank/DDBJ whole genome shotgun (WGS) entry which is preliminary data.</text>
</comment>
<dbReference type="EMBL" id="JBBUTF010000003">
    <property type="protein sequence ID" value="MEK8025165.1"/>
    <property type="molecule type" value="Genomic_DNA"/>
</dbReference>
<dbReference type="InterPro" id="IPR011006">
    <property type="entry name" value="CheY-like_superfamily"/>
</dbReference>
<dbReference type="InterPro" id="IPR001867">
    <property type="entry name" value="OmpR/PhoB-type_DNA-bd"/>
</dbReference>
<dbReference type="PROSITE" id="PS50110">
    <property type="entry name" value="RESPONSE_REGULATORY"/>
    <property type="match status" value="1"/>
</dbReference>
<evidence type="ECO:0000256" key="2">
    <source>
        <dbReference type="PROSITE-ProRule" id="PRU00169"/>
    </source>
</evidence>
<evidence type="ECO:0000313" key="6">
    <source>
        <dbReference type="EMBL" id="MEK8025165.1"/>
    </source>
</evidence>
<reference evidence="6 7" key="1">
    <citation type="submission" date="2024-04" db="EMBL/GenBank/DDBJ databases">
        <title>Novel species of the genus Ideonella isolated from streams.</title>
        <authorList>
            <person name="Lu H."/>
        </authorList>
    </citation>
    <scope>NUCLEOTIDE SEQUENCE [LARGE SCALE GENOMIC DNA]</scope>
    <source>
        <strain evidence="6 7">BYS139W</strain>
    </source>
</reference>
<keyword evidence="2" id="KW-0597">Phosphoprotein</keyword>
<name>A0ABU9B5M1_9BURK</name>
<dbReference type="InterPro" id="IPR039420">
    <property type="entry name" value="WalR-like"/>
</dbReference>
<evidence type="ECO:0000259" key="4">
    <source>
        <dbReference type="PROSITE" id="PS50110"/>
    </source>
</evidence>
<dbReference type="PANTHER" id="PTHR48111:SF36">
    <property type="entry name" value="TRANSCRIPTIONAL REGULATORY PROTEIN CUTR"/>
    <property type="match status" value="1"/>
</dbReference>
<dbReference type="Gene3D" id="1.10.10.10">
    <property type="entry name" value="Winged helix-like DNA-binding domain superfamily/Winged helix DNA-binding domain"/>
    <property type="match status" value="1"/>
</dbReference>
<sequence>MRVVIASAERALVRGLSMQLREAGHAVDQLERADEVPALVDEPALDLLVLDLRLCEPPAAAAALLRRLRQGGMAAHLIALAGDGGPAARIAALDLGADDCLSAPLSVDEIGARVRAHLRRRLGGGEPLVKHGPLSFDPLHRTAWFDGELLPLSRREASLLEVLLQRAGRYVSKEAMIDRLFEWGSDVNYNCVEVYVHRLRKKVERGPVRILTARGVGYQLARIHD</sequence>